<dbReference type="AlphaFoldDB" id="A0A7S4L170"/>
<dbReference type="EMBL" id="HBKR01021935">
    <property type="protein sequence ID" value="CAE2311963.1"/>
    <property type="molecule type" value="Transcribed_RNA"/>
</dbReference>
<proteinExistence type="predicted"/>
<organism evidence="1">
    <name type="scientific">Paramoeba aestuarina</name>
    <dbReference type="NCBI Taxonomy" id="180227"/>
    <lineage>
        <taxon>Eukaryota</taxon>
        <taxon>Amoebozoa</taxon>
        <taxon>Discosea</taxon>
        <taxon>Flabellinia</taxon>
        <taxon>Dactylopodida</taxon>
        <taxon>Paramoebidae</taxon>
        <taxon>Paramoeba</taxon>
    </lineage>
</organism>
<protein>
    <submittedName>
        <fullName evidence="1">Uncharacterized protein</fullName>
    </submittedName>
</protein>
<accession>A0A7S4L170</accession>
<name>A0A7S4L170_9EUKA</name>
<reference evidence="1" key="1">
    <citation type="submission" date="2021-01" db="EMBL/GenBank/DDBJ databases">
        <authorList>
            <person name="Corre E."/>
            <person name="Pelletier E."/>
            <person name="Niang G."/>
            <person name="Scheremetjew M."/>
            <person name="Finn R."/>
            <person name="Kale V."/>
            <person name="Holt S."/>
            <person name="Cochrane G."/>
            <person name="Meng A."/>
            <person name="Brown T."/>
            <person name="Cohen L."/>
        </authorList>
    </citation>
    <scope>NUCLEOTIDE SEQUENCE</scope>
    <source>
        <strain evidence="1">SoJaBio B1-5/56/2</strain>
    </source>
</reference>
<sequence length="225" mass="26484">MFPSVFLLLTVDPHVRTIDQLQQTLLVRVFEYIEVEFRDRIPLTLPVTDVAFYEGGTHFLSAPRDFELLVSLRKTPGFKKIWKLRMVNWENIGNIQLDFLPQTVTHLEVSHCKQSFELHTRCFPRDSKSINLRSNAIYGSIDLQNLPLKIEYLVLNENRLRGEISLFALPDTLRELNLRANDFQQKRVYFGELPDSIRRISVKSRYIREVVPISKEYKEKISVFE</sequence>
<gene>
    <name evidence="1" type="ORF">NAES01612_LOCUS14276</name>
</gene>
<dbReference type="SUPFAM" id="SSF52058">
    <property type="entry name" value="L domain-like"/>
    <property type="match status" value="1"/>
</dbReference>
<evidence type="ECO:0000313" key="1">
    <source>
        <dbReference type="EMBL" id="CAE2311963.1"/>
    </source>
</evidence>
<dbReference type="InterPro" id="IPR032675">
    <property type="entry name" value="LRR_dom_sf"/>
</dbReference>
<dbReference type="Gene3D" id="3.80.10.10">
    <property type="entry name" value="Ribonuclease Inhibitor"/>
    <property type="match status" value="1"/>
</dbReference>